<dbReference type="SUPFAM" id="SSF103473">
    <property type="entry name" value="MFS general substrate transporter"/>
    <property type="match status" value="1"/>
</dbReference>
<accession>V5INY1</accession>
<comment type="similarity">
    <text evidence="2">Belongs to the major facilitator superfamily. Monocarboxylate porter (TC 2.A.1.13) family.</text>
</comment>
<evidence type="ECO:0000256" key="2">
    <source>
        <dbReference type="ARBA" id="ARBA00006727"/>
    </source>
</evidence>
<keyword evidence="6" id="KW-1185">Reference proteome</keyword>
<feature type="compositionally biased region" description="Low complexity" evidence="3">
    <location>
        <begin position="336"/>
        <end position="353"/>
    </location>
</feature>
<dbReference type="EMBL" id="CM002236">
    <property type="protein sequence ID" value="ESA43777.1"/>
    <property type="molecule type" value="Genomic_DNA"/>
</dbReference>
<keyword evidence="4" id="KW-0472">Membrane</keyword>
<proteinExistence type="inferred from homology"/>
<feature type="transmembrane region" description="Helical" evidence="4">
    <location>
        <begin position="311"/>
        <end position="331"/>
    </location>
</feature>
<sequence length="643" mass="69017">MTNSPFPHRPPGADSKTPELTLDLEQTSPNNSKSVPITEPPPTASISRGNSTTDPTLKDITPKMPETAASRKAQVVPLLDGHDDPEPSSSNASSSRPSAENHHHQSSSIDSLTPLTPRVNPPSRHHHEDPNLVEDDTLMTGKYALRSWLTVFGAWLAIFAAFGLLTVLSICQSYLSGENEQVASISDGTFAWVFSLYFVVSLGLGMYVGPLSDRFGARYMVLSGTVFLGVGTVVLACRSETWAILLAFGILSGLTSTFLFIPSLVTIHQFFGRSPRYYTFATSLATTAGPTAGIVFPYATRNLFHEVSWPWTIRTLGLICFFLAVIANFLIRSPPSVRSPAPSVPTSPTLSSPGKRKKSSPPGSADSTTSMAASGPSSSSASANPSLMTTTTTTTTKPSSTIHPSLTPFFLSPSYTLLFLSLLLIHLSIYTTTTYLSATSLYSQGYSLSSTFRTTTLVVNISSISGRLLAGLLSSGFPFSPSTTRLQSNIGRIPKGLGPFNTTILFSLLATIVLLAILLPPLLHPGRTGMSSSRFTAFAVLFGLSSGAVLGVEPVLVSSSSSLVRDDEKERKDIGFGQFFGTLYTLISLASMAGIPIGAHLVTACRGRYWGLLIMNGVTGWHLMLDRVWKYEALIMMKHSPFH</sequence>
<dbReference type="GeneID" id="23568501"/>
<keyword evidence="4" id="KW-0812">Transmembrane</keyword>
<dbReference type="PANTHER" id="PTHR11360:SF177">
    <property type="entry name" value="RIBOFLAVIN TRANSPORTER MCH5"/>
    <property type="match status" value="1"/>
</dbReference>
<dbReference type="GO" id="GO:0022857">
    <property type="term" value="F:transmembrane transporter activity"/>
    <property type="evidence" value="ECO:0000318"/>
    <property type="project" value="GO_Central"/>
</dbReference>
<dbReference type="InterPro" id="IPR011701">
    <property type="entry name" value="MFS"/>
</dbReference>
<organism evidence="5 6">
    <name type="scientific">Neurospora crassa (strain ATCC 24698 / 74-OR23-1A / CBS 708.71 / DSM 1257 / FGSC 987)</name>
    <dbReference type="NCBI Taxonomy" id="367110"/>
    <lineage>
        <taxon>Eukaryota</taxon>
        <taxon>Fungi</taxon>
        <taxon>Dikarya</taxon>
        <taxon>Ascomycota</taxon>
        <taxon>Pezizomycotina</taxon>
        <taxon>Sordariomycetes</taxon>
        <taxon>Sordariomycetidae</taxon>
        <taxon>Sordariales</taxon>
        <taxon>Sordariaceae</taxon>
        <taxon>Neurospora</taxon>
    </lineage>
</organism>
<feature type="compositionally biased region" description="Polar residues" evidence="3">
    <location>
        <begin position="44"/>
        <end position="55"/>
    </location>
</feature>
<feature type="compositionally biased region" description="Polar residues" evidence="3">
    <location>
        <begin position="24"/>
        <end position="35"/>
    </location>
</feature>
<gene>
    <name evidence="5" type="ORF">NCU09069</name>
</gene>
<dbReference type="Pfam" id="PF07690">
    <property type="entry name" value="MFS_1"/>
    <property type="match status" value="1"/>
</dbReference>
<evidence type="ECO:0000313" key="5">
    <source>
        <dbReference type="EMBL" id="ESA43777.1"/>
    </source>
</evidence>
<dbReference type="RefSeq" id="XP_011393226.1">
    <property type="nucleotide sequence ID" value="XM_011394924.1"/>
</dbReference>
<feature type="transmembrane region" description="Helical" evidence="4">
    <location>
        <begin position="148"/>
        <end position="170"/>
    </location>
</feature>
<feature type="transmembrane region" description="Helical" evidence="4">
    <location>
        <begin position="535"/>
        <end position="558"/>
    </location>
</feature>
<keyword evidence="4" id="KW-1133">Transmembrane helix</keyword>
<feature type="transmembrane region" description="Helical" evidence="4">
    <location>
        <begin position="190"/>
        <end position="209"/>
    </location>
</feature>
<feature type="region of interest" description="Disordered" evidence="3">
    <location>
        <begin position="336"/>
        <end position="401"/>
    </location>
</feature>
<evidence type="ECO:0000256" key="3">
    <source>
        <dbReference type="SAM" id="MobiDB-lite"/>
    </source>
</evidence>
<dbReference type="InParanoid" id="V5INY1"/>
<feature type="compositionally biased region" description="Low complexity" evidence="3">
    <location>
        <begin position="360"/>
        <end position="396"/>
    </location>
</feature>
<evidence type="ECO:0000256" key="4">
    <source>
        <dbReference type="SAM" id="Phobius"/>
    </source>
</evidence>
<feature type="transmembrane region" description="Helical" evidence="4">
    <location>
        <begin position="500"/>
        <end position="523"/>
    </location>
</feature>
<evidence type="ECO:0000256" key="1">
    <source>
        <dbReference type="ARBA" id="ARBA00004141"/>
    </source>
</evidence>
<name>V5INY1_NEUCR</name>
<evidence type="ECO:0008006" key="7">
    <source>
        <dbReference type="Google" id="ProtNLM"/>
    </source>
</evidence>
<dbReference type="Gene3D" id="1.20.1250.20">
    <property type="entry name" value="MFS general substrate transporter like domains"/>
    <property type="match status" value="1"/>
</dbReference>
<dbReference type="GO" id="GO:0005886">
    <property type="term" value="C:plasma membrane"/>
    <property type="evidence" value="ECO:0000318"/>
    <property type="project" value="GO_Central"/>
</dbReference>
<feature type="compositionally biased region" description="Low complexity" evidence="3">
    <location>
        <begin position="87"/>
        <end position="98"/>
    </location>
</feature>
<dbReference type="OrthoDB" id="410267at2759"/>
<dbReference type="AlphaFoldDB" id="V5INY1"/>
<dbReference type="VEuPathDB" id="FungiDB:NCU09069"/>
<dbReference type="Proteomes" id="UP000001805">
    <property type="component" value="Chromosome 1, Linkage Group I"/>
</dbReference>
<dbReference type="InterPro" id="IPR050327">
    <property type="entry name" value="Proton-linked_MCT"/>
</dbReference>
<comment type="subcellular location">
    <subcellularLocation>
        <location evidence="1">Membrane</location>
        <topology evidence="1">Multi-pass membrane protein</topology>
    </subcellularLocation>
</comment>
<feature type="region of interest" description="Disordered" evidence="3">
    <location>
        <begin position="1"/>
        <end position="133"/>
    </location>
</feature>
<evidence type="ECO:0000313" key="6">
    <source>
        <dbReference type="Proteomes" id="UP000001805"/>
    </source>
</evidence>
<feature type="transmembrane region" description="Helical" evidence="4">
    <location>
        <begin position="277"/>
        <end position="299"/>
    </location>
</feature>
<protein>
    <recommendedName>
        <fullName evidence="7">Major facilitator superfamily (MFS) profile domain-containing protein</fullName>
    </recommendedName>
</protein>
<feature type="transmembrane region" description="Helical" evidence="4">
    <location>
        <begin position="242"/>
        <end position="265"/>
    </location>
</feature>
<feature type="transmembrane region" description="Helical" evidence="4">
    <location>
        <begin position="216"/>
        <end position="236"/>
    </location>
</feature>
<reference evidence="5 6" key="1">
    <citation type="journal article" date="2003" name="Nature">
        <title>The genome sequence of the filamentous fungus Neurospora crassa.</title>
        <authorList>
            <person name="Galagan J.E."/>
            <person name="Calvo S.E."/>
            <person name="Borkovich K.A."/>
            <person name="Selker E.U."/>
            <person name="Read N.D."/>
            <person name="Jaffe D."/>
            <person name="FitzHugh W."/>
            <person name="Ma L.J."/>
            <person name="Smirnov S."/>
            <person name="Purcell S."/>
            <person name="Rehman B."/>
            <person name="Elkins T."/>
            <person name="Engels R."/>
            <person name="Wang S."/>
            <person name="Nielsen C.B."/>
            <person name="Butler J."/>
            <person name="Endrizzi M."/>
            <person name="Qui D."/>
            <person name="Ianakiev P."/>
            <person name="Bell-Pedersen D."/>
            <person name="Nelson M.A."/>
            <person name="Werner-Washburne M."/>
            <person name="Selitrennikoff C.P."/>
            <person name="Kinsey J.A."/>
            <person name="Braun E.L."/>
            <person name="Zelter A."/>
            <person name="Schulte U."/>
            <person name="Kothe G.O."/>
            <person name="Jedd G."/>
            <person name="Mewes W."/>
            <person name="Staben C."/>
            <person name="Marcotte E."/>
            <person name="Greenberg D."/>
            <person name="Roy A."/>
            <person name="Foley K."/>
            <person name="Naylor J."/>
            <person name="Stange-Thomann N."/>
            <person name="Barrett R."/>
            <person name="Gnerre S."/>
            <person name="Kamal M."/>
            <person name="Kamvysselis M."/>
            <person name="Mauceli E."/>
            <person name="Bielke C."/>
            <person name="Rudd S."/>
            <person name="Frishman D."/>
            <person name="Krystofova S."/>
            <person name="Rasmussen C."/>
            <person name="Metzenberg R.L."/>
            <person name="Perkins D.D."/>
            <person name="Kroken S."/>
            <person name="Cogoni C."/>
            <person name="Macino G."/>
            <person name="Catcheside D."/>
            <person name="Li W."/>
            <person name="Pratt R.J."/>
            <person name="Osmani S.A."/>
            <person name="DeSouza C.P."/>
            <person name="Glass L."/>
            <person name="Orbach M.J."/>
            <person name="Berglund J.A."/>
            <person name="Voelker R."/>
            <person name="Yarden O."/>
            <person name="Plamann M."/>
            <person name="Seiler S."/>
            <person name="Dunlap J."/>
            <person name="Radford A."/>
            <person name="Aramayo R."/>
            <person name="Natvig D.O."/>
            <person name="Alex L.A."/>
            <person name="Mannhaupt G."/>
            <person name="Ebbole D.J."/>
            <person name="Freitag M."/>
            <person name="Paulsen I."/>
            <person name="Sachs M.S."/>
            <person name="Lander E.S."/>
            <person name="Nusbaum C."/>
            <person name="Birren B."/>
        </authorList>
    </citation>
    <scope>NUCLEOTIDE SEQUENCE [LARGE SCALE GENOMIC DNA]</scope>
    <source>
        <strain evidence="6">ATCC 24698 / 74-OR23-1A / CBS 708.71 / DSM 1257 / FGSC 987</strain>
    </source>
</reference>
<feature type="transmembrane region" description="Helical" evidence="4">
    <location>
        <begin position="457"/>
        <end position="479"/>
    </location>
</feature>
<feature type="transmembrane region" description="Helical" evidence="4">
    <location>
        <begin position="579"/>
        <end position="603"/>
    </location>
</feature>
<feature type="transmembrane region" description="Helical" evidence="4">
    <location>
        <begin position="609"/>
        <end position="629"/>
    </location>
</feature>
<feature type="transmembrane region" description="Helical" evidence="4">
    <location>
        <begin position="415"/>
        <end position="437"/>
    </location>
</feature>
<dbReference type="PANTHER" id="PTHR11360">
    <property type="entry name" value="MONOCARBOXYLATE TRANSPORTER"/>
    <property type="match status" value="1"/>
</dbReference>
<dbReference type="InterPro" id="IPR036259">
    <property type="entry name" value="MFS_trans_sf"/>
</dbReference>